<gene>
    <name evidence="3" type="ORF">SAMN03080594_101487</name>
</gene>
<dbReference type="EMBL" id="FQUX01000001">
    <property type="protein sequence ID" value="SHE51532.1"/>
    <property type="molecule type" value="Genomic_DNA"/>
</dbReference>
<keyword evidence="4" id="KW-1185">Reference proteome</keyword>
<dbReference type="Pfam" id="PF13585">
    <property type="entry name" value="CHU_C"/>
    <property type="match status" value="1"/>
</dbReference>
<evidence type="ECO:0000313" key="3">
    <source>
        <dbReference type="EMBL" id="SHE51532.1"/>
    </source>
</evidence>
<evidence type="ECO:0000256" key="2">
    <source>
        <dbReference type="SAM" id="SignalP"/>
    </source>
</evidence>
<proteinExistence type="predicted"/>
<name>A0A1M4U491_9FLAO</name>
<reference evidence="4" key="1">
    <citation type="submission" date="2016-11" db="EMBL/GenBank/DDBJ databases">
        <authorList>
            <person name="Varghese N."/>
            <person name="Submissions S."/>
        </authorList>
    </citation>
    <scope>NUCLEOTIDE SEQUENCE [LARGE SCALE GENOMIC DNA]</scope>
    <source>
        <strain evidence="4">DSM 17539</strain>
    </source>
</reference>
<dbReference type="InterPro" id="IPR047589">
    <property type="entry name" value="DUF11_rpt"/>
</dbReference>
<evidence type="ECO:0000313" key="4">
    <source>
        <dbReference type="Proteomes" id="UP000184406"/>
    </source>
</evidence>
<dbReference type="NCBIfam" id="TIGR04131">
    <property type="entry name" value="Bac_Flav_CTERM"/>
    <property type="match status" value="1"/>
</dbReference>
<dbReference type="Gene3D" id="2.60.40.740">
    <property type="match status" value="1"/>
</dbReference>
<dbReference type="RefSeq" id="WP_072860130.1">
    <property type="nucleotide sequence ID" value="NZ_FQUX01000001.1"/>
</dbReference>
<dbReference type="InterPro" id="IPR026341">
    <property type="entry name" value="T9SS_type_B"/>
</dbReference>
<dbReference type="Pfam" id="PF13573">
    <property type="entry name" value="SprB"/>
    <property type="match status" value="9"/>
</dbReference>
<accession>A0A1M4U491</accession>
<dbReference type="NCBIfam" id="TIGR01451">
    <property type="entry name" value="B_ant_repeat"/>
    <property type="match status" value="1"/>
</dbReference>
<protein>
    <submittedName>
        <fullName evidence="3">Gliding motility-associated C-terminal domain-containing protein</fullName>
    </submittedName>
</protein>
<dbReference type="OrthoDB" id="607469at2"/>
<sequence>MGSKNTKKLLLTCFLLLGIFSAYSQVKNNFDVRYENELRGDITFIANNIVNRQTDGYWKGKGKNKEWVPGENPNDPYNDTGSSSEYNDDLDMQYIDIDGDASTFSSSSATLTVPNPDCAKVRYAGLYWSAVFSASNRTGFNQLKFKIPGGTYQDLTADEILFDGAGDADFGYYSPYACYKDVTSIVAGMADPNGEYFAANIRASSGSSISGGVSGGWKMVVVYEDPNLPGKYITTFDGYAGIKSGETVDIPVNGFTTLPAPFPVIAQLGVGTLEGDNRIGGDGLSIKANSNLTYTALGNTVNPTNNFFNSNITRSNAIVMDRNPNSINTLGWDVDFFNINNPLNGVIPNNETGAILRASSSQDKYDIFFTSFDVEIIEPVINLTKTVEDIAGNDITGQGVNLGQTLDYVLTFRNVGNDSADNYTIKDILPINVTLDETNFTLPTGVTYTYDEPTRTVLFSIPNSLVEKNDPSYAIRMRVKVAENCFDFVDACSDLIQNLAYSTYRGVLNSNQISDDPSVTDFDNCGFVIPGATNFLLDDLADCNFIRTVQLCGDQVLLDAGNGFDDYIWYKDENGNQELDAADTLITDGDSDNDPSTFVVSAIGTYIVDKIVADPCKGFKEILVVERFGATQTNPIVDFFNNSNNDADPTNDVQGEIVSCSVDGSLLPKIFLCGVNDTQLIQVNIADADSMVWEQLVEGSCTDSGDDCGNKNATCTWNQVSIGPSFTANSAGKFRLVVNYQNGCFSRFYFNVFQNNLDIQYNANDIICTTPGNITITNLGLGYGYQLYDVANGTIVVPYSANNGPSFDISTNGAYRVGITQLDNVTGEPIDGSCEFTTPDIGIRNRNFQLNITTTAATCSTLGSINIQAMNAEANYEYEIRIDDGSNGGNGTLLDNETAQPDNNFTFENLNAGNYIIRVRTDDGCFLEEKVTVISEADLDLTARISQHISCKEGNILMDSSGGKTPHTYAIWSYVDEGGNTVTSYPNVTSIPPGNFQTSQIFDILDPGDYTFVVVDRNNCYSFSNTVTINLVPAVEFTTSVTDESCFGAEDGSIVYNMTNTNGYKVEYTLTYEDPDTDDVINSSGTFTGLPQGNYTVTLTQSKGGASCDFVQDFTIGGPADGVSGDAALIQDYTCLQDGIIEAQNVTGGTAPYAYSIDGVNFVSGPGAETFSNLTSGSYSITIRDATLCTFVTNTIVIDPLDEPTDLTFTSTAPNCPTQTSNVTVTAVNGIDPLTIEIIAPSAIASNSITGKTATFNNLNPDTYTFRVTDSKGCSYDETYTITPVDPITAVGTLINNVSCIGNADGAIDFEINDFSTTYSYSVNGATAITGQSANTINLTSLVAGDYTIVVTDETTNCTDTNTITVSEPATALGITFSTTPLTCSADGSVTITATNGWGGYSYELEQPDNNILGPQGSNVFSGLSQTGTYTISVTDAGGCKVTDTFDLLAPANPTATLDATTDLCYVPGTGVSLTATAAGGIAPYTYSLNGAPAQNGNVFNNLAPGNYSVVVRDAYGCSVTTNSITIEPQLTVSNVITKELDCSASPEAIIDITINGGYAAYSYQINGGTSTAVVGNAITYTTAVDGSFTFLITDSEGCTAQTTVVVDPITNPVATNNITNPNCDSAANGSVEIVIDPNFGTAPFQVNFNGAGLSNQTTYSGLASGTYNYVIQDSKGCIFNGSAILTAPNAITADAVLTQAYTCLQTASIQVQNITGGTPGYTYSIDGINFVAGDTFTGLTDGDYTITVRDASGCTFVTLPINVPALDPPTDITFSSTAANCPSETSNVTLTAIGGSGAITYEIIAPAASIATNATGVFNNLDPDTYTFRVTDAKGCSYDENYTVNPVSKIDALGTLTQNVSCQGSADGAIQYNISGFSGNYSFTVTGPTAIAPQSGINTNPLTFSGLLAGDYTITVTDDTTNCTDTATVTVNEPADPLAFTFVLSPLTCATDGSVTITATNGWGGYTYQIEQPDTSILGPQGSNSFGSLSQNGTYIISVTDAGGCTVTDTFDIVAPASPTATLAATTDLCYVPGTGVSLTATAAGGIAPYTYSLNGAPAQNGNVFNNLAPGTYSVEVWDAYGCNVTTNIITIEPQLSVSSAVTKELDCTLSPDATIEITINGGYADYSYRVDIDAAGYGASTALGAGVTNFNYTATTAGTYVFEITDNEGCTVQTTEITIDPTSSPQASETVTDVSCNGGSDGVVEIVLDANFGTAPYQVNFDGGGLSNNTTYSGLAAGTYSYTVQDAKECTVTNLVTVGEPAAITFDTAIIQEYTCLQDASVEAQNVIGGTSPYTYSIDGINFGANSFSGLKDGNYTLTVKDANGCTATSPITIDPLTPPTDIAFSATAANCPAETSDITLTPTGGSGAITFEILAPAAAVASNATGIFTGLDPDTYTFRITDAKGCSYDENYTLNPVTKINVLGTLTQNVSCQGSTDGAIQYNITGFSGNYSFTVAGPTAIAPQSGINTNPLNFSGLLAGDYTITVTDDTTNCTDTATVTVNEPAAPLAFTFNLSPLTCAADGSVTITATDGWGGYVYQLTEPDTNVKGPQASNVFNELNKLGTYTISVTDAGGCTVTDTFDIVTPTNPTASIDMAASSLCYTSTGLATIVVGATGGLAPYYYSLNAGPTQTSNTFVDLTPATYDFHVTDSNGCTDTVQFTIEPELTANAVLSKDLDCSVSTNAEINLSINGGYPAYTYEVAFNGGAYVAYAGAFPYTTPNAGTYRFRITDSQGCITESNVVTVTPAETPVITSVNPTHVLCYGDNSGSLDIVVDTSVGVAPYTITIVETGSGTNYGSQTSGLPAGNYQITLTDDKGCFVTTTETITEPTAINGNITKTDYSCTSGVGNDLGTITVDASGGLATYTYEIFNSDYSYSGTYDTSTGTNDHTFTGLTFGDYTVRIIDSNGCEIQNTVTITTGPDILITTQGIAGCTPGSGEMLVTADASNGYLGVGNFYFAIYPAPAFNAADPLWSSEDALPAPPNSHNFIGLTPGVTYTFVVYDTDTGCEFTQEATVPVLTSSTLSSTVDATTNVSCFGSVDGSVDFTFDSYTGTRVDYEIYTFVTNNTTGITGSATGLSGAPYSDSLAGLVPGEYYILFTEIDGSNPGCVNASDPFVIEQSPALLEITATSTNDNCVPNAGTITANARYGKAPYLFQLELASATAPTVGTWTGTNTSGFFNANAEDYIVYVKDANDCIRSVAVTVAEDPTPAISLTVPNQCATTEGNFTIQVTLDTPGMQPYFLSLDGGAFQAVTFTGGPATYDFTGLSSGNHTVEIRDANGCGNNENIDIYTPTSLSAEVVVTPSCNAVLQDDGEIKVKAYGGSLFNYRYELRDTSDNIIRPKQIPDTFSNLTPGTYRIYVYDNLATGCDAFIDITLDVPTAVVAAIGEKKDISCNGASDGSIVVTLDPGMDNPPYTYQLFDSTGTIPITLLPQSSNVFTGLSQGDYIVTIRSARFCKTDIPFTINEPSALVASATATDFACAADNSVAQAVITADIPTTGTAPYVYSIDGTNFFTTNTFNINDTGAVQNFTVTVRDANGCTDTDTITINPLPTITDVTVGQQTAITCNNDEVARVTVTGGSGDFTFELLPTGSVPTQSLVSQTADFTLTAPGSYTFRVTDNVTGCYFTTAPYNVAPYDLIEVVATAVTPVTCFGDTDGELEIQVNNYLGNYDYQVFNSSGTNVTAVISTDTSSNPRTISGLPAGNFYVVITATDTPFCDDTTNTVTIVSPAADLDLTVTKNINANCNIGAQVTVSASGGNGGYTYAFVEDGAAVNPGDYTPSASDVLDPSTNLNWDVWVKDAMDCTYKIDVVIAADPMPTVSLPAYADDQCTSNGTSYTFTATGTGVAPIKYSIGNGFQSSGTFTVSAPGTYTVTVRDANGCTVTDTIAILPPLGAAAVATTQPSCPVDDGVITITASGGAGAGNYEYDLLNSSGISVVGAPQASNVFNGLAPGNYTAMVYDTSGSNCNAQVPVSLETPTPVVFTYTKEDVSCNGGADGSIQVILDASNDNPPYTFTINDGTNPPTTQNGNLFTGLAAGTYDITVTSDRGCFTTQSVTIDEPTPVDVSATSTSFACNANNKASQAVITAVGTGGTAPYTYSINGVNFFSSNTFNITDNGFDRTITVTVKDDNGCTDVTIVNIPALNKFTATLAQNAAISCAGPEQVTITVNDNGNAANVYTYQLLPVGNTNATLTGNPTYNSATFNLTAVGSYTFRVTDTTTGCYVDTATYTIAPYDLIKVSATAITPVTCFGDNNGALQINVSGYSGPYNYTVYTSAGVATAITGSANTSTNPLTITGLTGGNYYVRVTETNAPLCSEASNTVKIISPDRALTAIVDPIANVTCSNDQGEIIVDPSGGYGPYDIVLTNTTTSQVYNATDVNVMVFNRLSAGNYTVQITDSNGCILNDTETLVQPSPITADITPISTTLDCYGDSDGALTAINMAGGEGIYQYQLNVYDSSGSNIVYTSGGQVSPIFNNLKSGIYTITVSDGWGCDVETVQATIIDPTEVYASLIRTSPLTCLNDAELLLTAYGGTGPYEYSVDDINYFPMSGGNTHTFTVSAGTYRYYVRDSFGCNSTLSNQIKEDAIEPLTVTIDTSAAVINCNGDNTAMLIAKADGGLGNYRYELFTDAALTNSIAGPQTSRQFSNLTVGSYWVRVTSDDCVVVSTENRITEPTPLVVDDSFTNVSCNGASDGSITVSLSGGSGGYQYAISPNLDKFDTVNTFTNLAPGNYTVIAQDINGCFEQLRYTITEPAIITAVPTTTPEICIGSEDGTISLSISGGTAPYSTSINSTADSDFVLDRTMFTNLAAGTYAVFIKDSQGCMINMAVTIDPGVNLNATATPIYECTGNIPNNSIDLVLEDPTVAPDVMYALDSTDPNDMVLEPNFANIAPGAHYIAIAHANGCVLTIDFEIENFEPLVLTLAPGNINEISAVATGGQQEYTFYFNDKDNGTDNTHYITETKTHTVRVVDENGCEAIAEIFMEFIDIAIPNFFTPDGDGQNDFWKPRNQEGFPKILTIIFDRYGREVYRMGLNDQGWDGMYHNTELPTGDYWYIIKLKGEEDDREFVGHFTLYR</sequence>
<organism evidence="3 4">
    <name type="scientific">Arenibacter palladensis</name>
    <dbReference type="NCBI Taxonomy" id="237373"/>
    <lineage>
        <taxon>Bacteria</taxon>
        <taxon>Pseudomonadati</taxon>
        <taxon>Bacteroidota</taxon>
        <taxon>Flavobacteriia</taxon>
        <taxon>Flavobacteriales</taxon>
        <taxon>Flavobacteriaceae</taxon>
        <taxon>Arenibacter</taxon>
    </lineage>
</organism>
<evidence type="ECO:0000256" key="1">
    <source>
        <dbReference type="SAM" id="MobiDB-lite"/>
    </source>
</evidence>
<feature type="region of interest" description="Disordered" evidence="1">
    <location>
        <begin position="61"/>
        <end position="83"/>
    </location>
</feature>
<dbReference type="InterPro" id="IPR025667">
    <property type="entry name" value="SprB_repeat"/>
</dbReference>
<dbReference type="Proteomes" id="UP000184406">
    <property type="component" value="Unassembled WGS sequence"/>
</dbReference>
<feature type="signal peptide" evidence="2">
    <location>
        <begin position="1"/>
        <end position="24"/>
    </location>
</feature>
<feature type="chain" id="PRO_5012115425" evidence="2">
    <location>
        <begin position="25"/>
        <end position="5082"/>
    </location>
</feature>
<keyword evidence="2" id="KW-0732">Signal</keyword>